<evidence type="ECO:0008006" key="6">
    <source>
        <dbReference type="Google" id="ProtNLM"/>
    </source>
</evidence>
<dbReference type="PROSITE" id="PS00175">
    <property type="entry name" value="PG_MUTASE"/>
    <property type="match status" value="1"/>
</dbReference>
<dbReference type="GO" id="GO:0016791">
    <property type="term" value="F:phosphatase activity"/>
    <property type="evidence" value="ECO:0007669"/>
    <property type="project" value="TreeGrafter"/>
</dbReference>
<dbReference type="InterPro" id="IPR050275">
    <property type="entry name" value="PGM_Phosphatase"/>
</dbReference>
<dbReference type="CDD" id="cd07067">
    <property type="entry name" value="HP_PGM_like"/>
    <property type="match status" value="1"/>
</dbReference>
<evidence type="ECO:0000256" key="3">
    <source>
        <dbReference type="SAM" id="MobiDB-lite"/>
    </source>
</evidence>
<dbReference type="InterPro" id="IPR001345">
    <property type="entry name" value="PG/BPGM_mutase_AS"/>
</dbReference>
<comment type="similarity">
    <text evidence="1">Belongs to the phosphoglycerate mutase family.</text>
</comment>
<feature type="binding site" evidence="2">
    <location>
        <begin position="60"/>
        <end position="67"/>
    </location>
    <ligand>
        <name>substrate</name>
    </ligand>
</feature>
<dbReference type="PANTHER" id="PTHR48100:SF10">
    <property type="entry name" value="2-CARBOXY-D-ARABINITOL-1-PHOSPHATASE-RELATED"/>
    <property type="match status" value="1"/>
</dbReference>
<sequence>LQKTAKKKKSPTHTPPRPHPASDTSAARACASLRVPRAPAWCPGASLPPLREAKRVVLVRHGQSTWNARGRIQGSSDISVLTPKGESQAETSRLMLLSDSFDACFTNPLAGSRRTAEIICKGRGDDRFPDSDLREIDLYSFQDLVQNSFGFCSRATRAGFLFYASPPPPPPPTRRGTGGGPPSVCINRLNQFGLGEMGYAPLNMLETIQTQKTAGLLLYLKVSSILCSPQIAAVDTATVICEMTIMSKRLQIH</sequence>
<dbReference type="InterPro" id="IPR029033">
    <property type="entry name" value="His_PPase_superfam"/>
</dbReference>
<reference evidence="4 5" key="1">
    <citation type="journal article" date="2019" name="Sci. Rep.">
        <title>A high-quality genome of Eragrostis curvula grass provides insights into Poaceae evolution and supports new strategies to enhance forage quality.</title>
        <authorList>
            <person name="Carballo J."/>
            <person name="Santos B.A.C.M."/>
            <person name="Zappacosta D."/>
            <person name="Garbus I."/>
            <person name="Selva J.P."/>
            <person name="Gallo C.A."/>
            <person name="Diaz A."/>
            <person name="Albertini E."/>
            <person name="Caccamo M."/>
            <person name="Echenique V."/>
        </authorList>
    </citation>
    <scope>NUCLEOTIDE SEQUENCE [LARGE SCALE GENOMIC DNA]</scope>
    <source>
        <strain evidence="5">cv. Victoria</strain>
        <tissue evidence="4">Leaf</tissue>
    </source>
</reference>
<dbReference type="InterPro" id="IPR013078">
    <property type="entry name" value="His_Pase_superF_clade-1"/>
</dbReference>
<evidence type="ECO:0000313" key="5">
    <source>
        <dbReference type="Proteomes" id="UP000324897"/>
    </source>
</evidence>
<dbReference type="Pfam" id="PF00300">
    <property type="entry name" value="His_Phos_1"/>
    <property type="match status" value="1"/>
</dbReference>
<dbReference type="Proteomes" id="UP000324897">
    <property type="component" value="Chromosome 6"/>
</dbReference>
<feature type="compositionally biased region" description="Basic residues" evidence="3">
    <location>
        <begin position="1"/>
        <end position="11"/>
    </location>
</feature>
<evidence type="ECO:0000256" key="1">
    <source>
        <dbReference type="ARBA" id="ARBA00038362"/>
    </source>
</evidence>
<dbReference type="SUPFAM" id="SSF53254">
    <property type="entry name" value="Phosphoglycerate mutase-like"/>
    <property type="match status" value="1"/>
</dbReference>
<accession>A0A5J9WS09</accession>
<feature type="region of interest" description="Disordered" evidence="3">
    <location>
        <begin position="1"/>
        <end position="26"/>
    </location>
</feature>
<gene>
    <name evidence="4" type="ORF">EJB05_02275</name>
</gene>
<feature type="non-terminal residue" evidence="4">
    <location>
        <position position="1"/>
    </location>
</feature>
<dbReference type="Gene3D" id="3.40.50.1240">
    <property type="entry name" value="Phosphoglycerate mutase-like"/>
    <property type="match status" value="1"/>
</dbReference>
<dbReference type="SMART" id="SM00855">
    <property type="entry name" value="PGAM"/>
    <property type="match status" value="1"/>
</dbReference>
<evidence type="ECO:0000256" key="2">
    <source>
        <dbReference type="PIRSR" id="PIRSR613078-2"/>
    </source>
</evidence>
<proteinExistence type="inferred from homology"/>
<dbReference type="PANTHER" id="PTHR48100">
    <property type="entry name" value="BROAD-SPECIFICITY PHOSPHATASE YOR283W-RELATED"/>
    <property type="match status" value="1"/>
</dbReference>
<name>A0A5J9WS09_9POAL</name>
<dbReference type="OrthoDB" id="354304at2759"/>
<comment type="caution">
    <text evidence="4">The sequence shown here is derived from an EMBL/GenBank/DDBJ whole genome shotgun (WGS) entry which is preliminary data.</text>
</comment>
<dbReference type="AlphaFoldDB" id="A0A5J9WS09"/>
<evidence type="ECO:0000313" key="4">
    <source>
        <dbReference type="EMBL" id="TVU50881.1"/>
    </source>
</evidence>
<protein>
    <recommendedName>
        <fullName evidence="6">Phosphoglycerate mutase (2,3-diphosphoglycerate-dependent)</fullName>
    </recommendedName>
</protein>
<keyword evidence="5" id="KW-1185">Reference proteome</keyword>
<organism evidence="4 5">
    <name type="scientific">Eragrostis curvula</name>
    <name type="common">weeping love grass</name>
    <dbReference type="NCBI Taxonomy" id="38414"/>
    <lineage>
        <taxon>Eukaryota</taxon>
        <taxon>Viridiplantae</taxon>
        <taxon>Streptophyta</taxon>
        <taxon>Embryophyta</taxon>
        <taxon>Tracheophyta</taxon>
        <taxon>Spermatophyta</taxon>
        <taxon>Magnoliopsida</taxon>
        <taxon>Liliopsida</taxon>
        <taxon>Poales</taxon>
        <taxon>Poaceae</taxon>
        <taxon>PACMAD clade</taxon>
        <taxon>Chloridoideae</taxon>
        <taxon>Eragrostideae</taxon>
        <taxon>Eragrostidinae</taxon>
        <taxon>Eragrostis</taxon>
    </lineage>
</organism>
<dbReference type="EMBL" id="RWGY01000002">
    <property type="protein sequence ID" value="TVU50881.1"/>
    <property type="molecule type" value="Genomic_DNA"/>
</dbReference>